<dbReference type="Proteomes" id="UP001362999">
    <property type="component" value="Unassembled WGS sequence"/>
</dbReference>
<gene>
    <name evidence="2" type="ORF">R3P38DRAFT_3165942</name>
</gene>
<keyword evidence="1" id="KW-1133">Transmembrane helix</keyword>
<accession>A0AAW0EHN8</accession>
<dbReference type="EMBL" id="JAWWNJ010000001">
    <property type="protein sequence ID" value="KAK7064937.1"/>
    <property type="molecule type" value="Genomic_DNA"/>
</dbReference>
<name>A0AAW0EHN8_9AGAR</name>
<feature type="transmembrane region" description="Helical" evidence="1">
    <location>
        <begin position="364"/>
        <end position="388"/>
    </location>
</feature>
<protein>
    <submittedName>
        <fullName evidence="2">Uncharacterized protein</fullName>
    </submittedName>
</protein>
<sequence length="433" mass="47703">MACFNLVMAGLCRPVVSRFLHGLVPTGHSTASSSILVCTGSSVTILCWTSGDLAFTVFLAESDNLSSSIAGILASFGSPFCLYEYTILGYAGWSACMDSICLCFWHHDTIMSTTLICNHRELAAHSQRMRYPGWRGKPSLAALSFTTPTFFDIATLYHEHDTLLAITASWQHAPLPPRSFLTSSGNLAAHPLPPTAFDQQHSFVDTPSARIYASALPSSLEEQPALHLRPPRLLVACIVSFYHRRPYSLYRYLASSPGASVCSKTVRMPTVLLLYSPPPASSPLYRRQKTHRLSHYHFVLISVLSWHIVIVIFAIAVLVFSSALSFRPVLPVVLSSCDTFVYFNVTGVPAVFPREGFLAKISDIVLLAYFALASHLYQISSFGLGSILRFSLRQARSTTAIDSTLLFFSSAHLPLLHRPFTIVGPQILRNRQG</sequence>
<keyword evidence="3" id="KW-1185">Reference proteome</keyword>
<keyword evidence="1" id="KW-0812">Transmembrane</keyword>
<reference evidence="2 3" key="1">
    <citation type="journal article" date="2024" name="J Genomics">
        <title>Draft genome sequencing and assembly of Favolaschia claudopus CIRM-BRFM 2984 isolated from oak limbs.</title>
        <authorList>
            <person name="Navarro D."/>
            <person name="Drula E."/>
            <person name="Chaduli D."/>
            <person name="Cazenave R."/>
            <person name="Ahrendt S."/>
            <person name="Wang J."/>
            <person name="Lipzen A."/>
            <person name="Daum C."/>
            <person name="Barry K."/>
            <person name="Grigoriev I.V."/>
            <person name="Favel A."/>
            <person name="Rosso M.N."/>
            <person name="Martin F."/>
        </authorList>
    </citation>
    <scope>NUCLEOTIDE SEQUENCE [LARGE SCALE GENOMIC DNA]</scope>
    <source>
        <strain evidence="2 3">CIRM-BRFM 2984</strain>
    </source>
</reference>
<proteinExistence type="predicted"/>
<comment type="caution">
    <text evidence="2">The sequence shown here is derived from an EMBL/GenBank/DDBJ whole genome shotgun (WGS) entry which is preliminary data.</text>
</comment>
<evidence type="ECO:0000256" key="1">
    <source>
        <dbReference type="SAM" id="Phobius"/>
    </source>
</evidence>
<keyword evidence="1" id="KW-0472">Membrane</keyword>
<evidence type="ECO:0000313" key="3">
    <source>
        <dbReference type="Proteomes" id="UP001362999"/>
    </source>
</evidence>
<organism evidence="2 3">
    <name type="scientific">Favolaschia claudopus</name>
    <dbReference type="NCBI Taxonomy" id="2862362"/>
    <lineage>
        <taxon>Eukaryota</taxon>
        <taxon>Fungi</taxon>
        <taxon>Dikarya</taxon>
        <taxon>Basidiomycota</taxon>
        <taxon>Agaricomycotina</taxon>
        <taxon>Agaricomycetes</taxon>
        <taxon>Agaricomycetidae</taxon>
        <taxon>Agaricales</taxon>
        <taxon>Marasmiineae</taxon>
        <taxon>Mycenaceae</taxon>
        <taxon>Favolaschia</taxon>
    </lineage>
</organism>
<dbReference type="AlphaFoldDB" id="A0AAW0EHN8"/>
<feature type="transmembrane region" description="Helical" evidence="1">
    <location>
        <begin position="332"/>
        <end position="352"/>
    </location>
</feature>
<evidence type="ECO:0000313" key="2">
    <source>
        <dbReference type="EMBL" id="KAK7064937.1"/>
    </source>
</evidence>
<feature type="transmembrane region" description="Helical" evidence="1">
    <location>
        <begin position="296"/>
        <end position="320"/>
    </location>
</feature>